<dbReference type="InterPro" id="IPR009057">
    <property type="entry name" value="Homeodomain-like_sf"/>
</dbReference>
<dbReference type="Pfam" id="PF02311">
    <property type="entry name" value="AraC_binding"/>
    <property type="match status" value="1"/>
</dbReference>
<keyword evidence="4" id="KW-0804">Transcription</keyword>
<dbReference type="OrthoDB" id="9803764at2"/>
<keyword evidence="7" id="KW-1185">Reference proteome</keyword>
<dbReference type="eggNOG" id="COG2207">
    <property type="taxonomic scope" value="Bacteria"/>
</dbReference>
<keyword evidence="3" id="KW-0010">Activator</keyword>
<dbReference type="PANTHER" id="PTHR43280:SF30">
    <property type="entry name" value="MMSAB OPERON REGULATORY PROTEIN"/>
    <property type="match status" value="1"/>
</dbReference>
<dbReference type="SMART" id="SM00342">
    <property type="entry name" value="HTH_ARAC"/>
    <property type="match status" value="1"/>
</dbReference>
<dbReference type="Proteomes" id="UP000094070">
    <property type="component" value="Unassembled WGS sequence"/>
</dbReference>
<proteinExistence type="predicted"/>
<dbReference type="InterPro" id="IPR020449">
    <property type="entry name" value="Tscrpt_reg_AraC-type_HTH"/>
</dbReference>
<dbReference type="GO" id="GO:0043565">
    <property type="term" value="F:sequence-specific DNA binding"/>
    <property type="evidence" value="ECO:0007669"/>
    <property type="project" value="InterPro"/>
</dbReference>
<dbReference type="Gene3D" id="1.10.10.60">
    <property type="entry name" value="Homeodomain-like"/>
    <property type="match status" value="1"/>
</dbReference>
<organism evidence="6 7">
    <name type="scientific">Vibrio rumoiensis 1S-45</name>
    <dbReference type="NCBI Taxonomy" id="1188252"/>
    <lineage>
        <taxon>Bacteria</taxon>
        <taxon>Pseudomonadati</taxon>
        <taxon>Pseudomonadota</taxon>
        <taxon>Gammaproteobacteria</taxon>
        <taxon>Vibrionales</taxon>
        <taxon>Vibrionaceae</taxon>
        <taxon>Vibrio</taxon>
    </lineage>
</organism>
<evidence type="ECO:0000256" key="3">
    <source>
        <dbReference type="ARBA" id="ARBA00023159"/>
    </source>
</evidence>
<keyword evidence="2" id="KW-0238">DNA-binding</keyword>
<name>A0A1E5E4V8_9VIBR</name>
<feature type="domain" description="HTH araC/xylS-type" evidence="5">
    <location>
        <begin position="194"/>
        <end position="292"/>
    </location>
</feature>
<evidence type="ECO:0000256" key="1">
    <source>
        <dbReference type="ARBA" id="ARBA00023015"/>
    </source>
</evidence>
<dbReference type="AlphaFoldDB" id="A0A1E5E4V8"/>
<evidence type="ECO:0000313" key="7">
    <source>
        <dbReference type="Proteomes" id="UP000094070"/>
    </source>
</evidence>
<dbReference type="Pfam" id="PF12833">
    <property type="entry name" value="HTH_18"/>
    <property type="match status" value="1"/>
</dbReference>
<reference evidence="6 7" key="1">
    <citation type="journal article" date="2012" name="Science">
        <title>Ecological populations of bacteria act as socially cohesive units of antibiotic production and resistance.</title>
        <authorList>
            <person name="Cordero O.X."/>
            <person name="Wildschutte H."/>
            <person name="Kirkup B."/>
            <person name="Proehl S."/>
            <person name="Ngo L."/>
            <person name="Hussain F."/>
            <person name="Le Roux F."/>
            <person name="Mincer T."/>
            <person name="Polz M.F."/>
        </authorList>
    </citation>
    <scope>NUCLEOTIDE SEQUENCE [LARGE SCALE GENOMIC DNA]</scope>
    <source>
        <strain evidence="6 7">1S-45</strain>
    </source>
</reference>
<dbReference type="PROSITE" id="PS01124">
    <property type="entry name" value="HTH_ARAC_FAMILY_2"/>
    <property type="match status" value="1"/>
</dbReference>
<dbReference type="PRINTS" id="PR00032">
    <property type="entry name" value="HTHARAC"/>
</dbReference>
<evidence type="ECO:0000313" key="6">
    <source>
        <dbReference type="EMBL" id="OEF28162.1"/>
    </source>
</evidence>
<dbReference type="SUPFAM" id="SSF46689">
    <property type="entry name" value="Homeodomain-like"/>
    <property type="match status" value="1"/>
</dbReference>
<keyword evidence="1" id="KW-0805">Transcription regulation</keyword>
<evidence type="ECO:0000259" key="5">
    <source>
        <dbReference type="PROSITE" id="PS01124"/>
    </source>
</evidence>
<evidence type="ECO:0000256" key="2">
    <source>
        <dbReference type="ARBA" id="ARBA00023125"/>
    </source>
</evidence>
<dbReference type="PROSITE" id="PS00041">
    <property type="entry name" value="HTH_ARAC_FAMILY_1"/>
    <property type="match status" value="1"/>
</dbReference>
<sequence length="295" mass="34359">MFEITKNLCKSVMEQELLNRHWQDEVYLADACMERFIVSSEIPELLVEEVSMAGLGEFSQGYSVERRDPEIHTILFTLDGGGCLTTRYGVQEISPNSVTVLPQGMPFRFELGDKPYWKMAWILLPPVPKWQQVEGSLQRVEPTHLSESVWSLLNLIHQEVQGRATFRQLLLSELTRIMLGSTDVHPSNASMRVQSVFNLVEAQLHLPWTVKDMAKRSFLSEEQLNRISKQLYDQSPSQRLIRLRMEKALDLLHHRDWSITMIAHRLGYPDPYNFTHRFRKVYGCSPREYRKKALL</sequence>
<dbReference type="InterPro" id="IPR018062">
    <property type="entry name" value="HTH_AraC-typ_CS"/>
</dbReference>
<dbReference type="GO" id="GO:0003700">
    <property type="term" value="F:DNA-binding transcription factor activity"/>
    <property type="evidence" value="ECO:0007669"/>
    <property type="project" value="InterPro"/>
</dbReference>
<dbReference type="EMBL" id="AJYK02000024">
    <property type="protein sequence ID" value="OEF28162.1"/>
    <property type="molecule type" value="Genomic_DNA"/>
</dbReference>
<dbReference type="STRING" id="1188252.A1QC_05840"/>
<dbReference type="InterPro" id="IPR003313">
    <property type="entry name" value="AraC-bd"/>
</dbReference>
<accession>A0A1E5E4V8</accession>
<evidence type="ECO:0000256" key="4">
    <source>
        <dbReference type="ARBA" id="ARBA00023163"/>
    </source>
</evidence>
<dbReference type="InterPro" id="IPR018060">
    <property type="entry name" value="HTH_AraC"/>
</dbReference>
<dbReference type="SUPFAM" id="SSF51215">
    <property type="entry name" value="Regulatory protein AraC"/>
    <property type="match status" value="1"/>
</dbReference>
<dbReference type="PANTHER" id="PTHR43280">
    <property type="entry name" value="ARAC-FAMILY TRANSCRIPTIONAL REGULATOR"/>
    <property type="match status" value="1"/>
</dbReference>
<dbReference type="InterPro" id="IPR037923">
    <property type="entry name" value="HTH-like"/>
</dbReference>
<comment type="caution">
    <text evidence="6">The sequence shown here is derived from an EMBL/GenBank/DDBJ whole genome shotgun (WGS) entry which is preliminary data.</text>
</comment>
<dbReference type="RefSeq" id="WP_017025492.1">
    <property type="nucleotide sequence ID" value="NZ_AJYK02000024.1"/>
</dbReference>
<gene>
    <name evidence="6" type="ORF">A1QC_05840</name>
</gene>
<protein>
    <submittedName>
        <fullName evidence="6">AraC family transcriptional regulator</fullName>
    </submittedName>
</protein>